<organism evidence="3 4">
    <name type="scientific">Lipomyces tetrasporus</name>
    <dbReference type="NCBI Taxonomy" id="54092"/>
    <lineage>
        <taxon>Eukaryota</taxon>
        <taxon>Fungi</taxon>
        <taxon>Dikarya</taxon>
        <taxon>Ascomycota</taxon>
        <taxon>Saccharomycotina</taxon>
        <taxon>Lipomycetes</taxon>
        <taxon>Lipomycetales</taxon>
        <taxon>Lipomycetaceae</taxon>
        <taxon>Lipomyces</taxon>
    </lineage>
</organism>
<evidence type="ECO:0000256" key="2">
    <source>
        <dbReference type="SAM" id="Phobius"/>
    </source>
</evidence>
<feature type="compositionally biased region" description="Polar residues" evidence="1">
    <location>
        <begin position="72"/>
        <end position="86"/>
    </location>
</feature>
<dbReference type="EMBL" id="JARPMG010000004">
    <property type="protein sequence ID" value="KAJ8100868.1"/>
    <property type="molecule type" value="Genomic_DNA"/>
</dbReference>
<sequence>MASEARSDIVEQPVGTDQQAGVSKENEQASGTVNRDYAGSPSASLSYSQHQLGSISHSDNGLGATDSREQNNSELGSTNSSPSDSHTLAKQVVINSEALEKTGRENSGAAGGELVPHPDEDDEPKDLGWNQPSVKIHPQLIAGVPNELLWMLIRRFNMQIYHVKAINSTPPGGIDLNIADEEEFSSPDKVRTGFERLYMTVFVGLLGFWHHMARLRSWNETRRTTCFCLVYSVCWLFDILMPTFLMLLILLVVYPPSRAFLFPPEPAIFRGKTSGVEKATNLGSSGDLGSGEHFTGIHEYNRGEAAEKEAQDFVSNLVSIAINAVKKRNYNDSDGISEVDQEETKITYDNRDKKYDNKPNISIGAVLKDPATYAAQVVDHPGMAQSEGGVAETKKPIEEALWIKVRPAMHAVTVIADQWERFSNCGPDLILQLSALSPTPPFPSYKHRLRFAYILGVIWLASCYVNSFLFMKFVTLCVGFGFFGNPIIAIVWDWLDRHYPEWKYYMQLRNNILRGVPTNPQLTITLLRLGEFANAPLPPQPIDMELPETEASVIGSESATEGSGDKSNTKRRWLSSALRAFVKAVVKGGLVVNSAAAKIGSSSSAKRRLGVVPSSDQSVCSGPSQFKARHLGNKGYVYISSGSWPPTVGFVDESGLKDPKQIFSLPVSEISELRKVGGLGWKTEAVVSWALQRDVRNGLEIYDKAGNMFVVDAIDSRDDLFNRLIAIGGQNWHAF</sequence>
<keyword evidence="2" id="KW-0812">Transmembrane</keyword>
<evidence type="ECO:0000313" key="4">
    <source>
        <dbReference type="Proteomes" id="UP001217417"/>
    </source>
</evidence>
<dbReference type="AlphaFoldDB" id="A0AAD7VSX7"/>
<gene>
    <name evidence="3" type="ORF">POJ06DRAFT_237035</name>
</gene>
<keyword evidence="2" id="KW-0472">Membrane</keyword>
<feature type="region of interest" description="Disordered" evidence="1">
    <location>
        <begin position="100"/>
        <end position="130"/>
    </location>
</feature>
<dbReference type="Proteomes" id="UP001217417">
    <property type="component" value="Unassembled WGS sequence"/>
</dbReference>
<dbReference type="InterPro" id="IPR021709">
    <property type="entry name" value="DUF3292"/>
</dbReference>
<protein>
    <submittedName>
        <fullName evidence="3">Uncharacterized protein</fullName>
    </submittedName>
</protein>
<accession>A0AAD7VSX7</accession>
<evidence type="ECO:0000256" key="1">
    <source>
        <dbReference type="SAM" id="MobiDB-lite"/>
    </source>
</evidence>
<dbReference type="PANTHER" id="PTHR38694">
    <property type="entry name" value="CONSERVED EXPRESSED PROTEIN"/>
    <property type="match status" value="1"/>
</dbReference>
<dbReference type="GeneID" id="80881100"/>
<feature type="transmembrane region" description="Helical" evidence="2">
    <location>
        <begin position="451"/>
        <end position="467"/>
    </location>
</feature>
<comment type="caution">
    <text evidence="3">The sequence shown here is derived from an EMBL/GenBank/DDBJ whole genome shotgun (WGS) entry which is preliminary data.</text>
</comment>
<name>A0AAD7VSX7_9ASCO</name>
<keyword evidence="2" id="KW-1133">Transmembrane helix</keyword>
<feature type="compositionally biased region" description="Polar residues" evidence="1">
    <location>
        <begin position="41"/>
        <end position="59"/>
    </location>
</feature>
<proteinExistence type="predicted"/>
<keyword evidence="4" id="KW-1185">Reference proteome</keyword>
<reference evidence="3" key="1">
    <citation type="submission" date="2023-03" db="EMBL/GenBank/DDBJ databases">
        <title>Near-Complete genome sequence of Lipomyces tetrasporous NRRL Y-64009, an oleaginous yeast capable of growing on lignocellulosic hydrolysates.</title>
        <authorList>
            <consortium name="Lawrence Berkeley National Laboratory"/>
            <person name="Jagtap S.S."/>
            <person name="Liu J.-J."/>
            <person name="Walukiewicz H.E."/>
            <person name="Pangilinan J."/>
            <person name="Lipzen A."/>
            <person name="Ahrendt S."/>
            <person name="Koriabine M."/>
            <person name="Cobaugh K."/>
            <person name="Salamov A."/>
            <person name="Yoshinaga Y."/>
            <person name="Ng V."/>
            <person name="Daum C."/>
            <person name="Grigoriev I.V."/>
            <person name="Slininger P.J."/>
            <person name="Dien B.S."/>
            <person name="Jin Y.-S."/>
            <person name="Rao C.V."/>
        </authorList>
    </citation>
    <scope>NUCLEOTIDE SEQUENCE</scope>
    <source>
        <strain evidence="3">NRRL Y-64009</strain>
    </source>
</reference>
<evidence type="ECO:0000313" key="3">
    <source>
        <dbReference type="EMBL" id="KAJ8100868.1"/>
    </source>
</evidence>
<dbReference type="PANTHER" id="PTHR38694:SF1">
    <property type="entry name" value="PEROXIN DOMAIN-CONTAINING PROTEIN"/>
    <property type="match status" value="1"/>
</dbReference>
<dbReference type="RefSeq" id="XP_056044318.1">
    <property type="nucleotide sequence ID" value="XM_056185934.1"/>
</dbReference>
<feature type="transmembrane region" description="Helical" evidence="2">
    <location>
        <begin position="473"/>
        <end position="495"/>
    </location>
</feature>
<feature type="region of interest" description="Disordered" evidence="1">
    <location>
        <begin position="1"/>
        <end position="86"/>
    </location>
</feature>
<feature type="transmembrane region" description="Helical" evidence="2">
    <location>
        <begin position="229"/>
        <end position="254"/>
    </location>
</feature>
<dbReference type="Pfam" id="PF11696">
    <property type="entry name" value="DUF3292"/>
    <property type="match status" value="2"/>
</dbReference>